<dbReference type="AlphaFoldDB" id="A0A556MN47"/>
<feature type="domain" description="Secretion system C-terminal sorting" evidence="2">
    <location>
        <begin position="552"/>
        <end position="621"/>
    </location>
</feature>
<accession>A0A556MN47</accession>
<organism evidence="3 4">
    <name type="scientific">Fluviicola chungangensis</name>
    <dbReference type="NCBI Taxonomy" id="2597671"/>
    <lineage>
        <taxon>Bacteria</taxon>
        <taxon>Pseudomonadati</taxon>
        <taxon>Bacteroidota</taxon>
        <taxon>Flavobacteriia</taxon>
        <taxon>Flavobacteriales</taxon>
        <taxon>Crocinitomicaceae</taxon>
        <taxon>Fluviicola</taxon>
    </lineage>
</organism>
<comment type="caution">
    <text evidence="3">The sequence shown here is derived from an EMBL/GenBank/DDBJ whole genome shotgun (WGS) entry which is preliminary data.</text>
</comment>
<dbReference type="NCBIfam" id="TIGR04183">
    <property type="entry name" value="Por_Secre_tail"/>
    <property type="match status" value="1"/>
</dbReference>
<dbReference type="Pfam" id="PF13385">
    <property type="entry name" value="Laminin_G_3"/>
    <property type="match status" value="1"/>
</dbReference>
<dbReference type="GO" id="GO:0005975">
    <property type="term" value="P:carbohydrate metabolic process"/>
    <property type="evidence" value="ECO:0007669"/>
    <property type="project" value="UniProtKB-ARBA"/>
</dbReference>
<keyword evidence="1" id="KW-0732">Signal</keyword>
<gene>
    <name evidence="3" type="ORF">FO442_15450</name>
</gene>
<sequence length="624" mass="67003">MYTNAFCLCEYTQHIEKQTIRMKILLLLLTIHLSFCSYSQLAGNALRFDASNGYCTANLPTVFDNIPSNDFTIECWVKQESNTTSKRVFFAQKDVNNFCSILVNGVNVAYFFLCDNGTYYSVSTQVTLSPLQWTHLAFTWDASTNTITSYINGIQVNGINGGSSTFGNDGVMTIGARSDGQQIYKGSIDELRVWDDIRTPCEIFGSMNSEFTTAQPNLVASYSFNEGVANATNTGVTTLNDLTTTYDATLTGFLLSGTTSNWVTSQAGITQTNNNSETYLSNDIVTACGSYTWIDGNTYFADNNLATYTYTSVNGCDSTILLDLTVDLPVMADAPTNIIECAYFELPVLSSGSYFTATNGGGTPLNAGDSVSSSQTLYVYAENGTCSDENSFLITIDSVVTADSPGDVTACDSYELPALTFGNYFTESNGGGSSLLAGDLVSGSQTIFVYAENGTCSDENSFTISINESPLNTVSVAANLLTADQAGASYQWLDCNNGNTPISGATGQNYSPTMNGSYAVEIAENGCVDTSACVNIATIGIDEKTFTSNIILFPNPTSGMLTIVSDIEFANASLTARNVLGQEVYRKMYSSVKQIDLNLEGAVGVYFIEIVDGGKVSLLKVIKE</sequence>
<dbReference type="OrthoDB" id="1391570at2"/>
<evidence type="ECO:0000313" key="4">
    <source>
        <dbReference type="Proteomes" id="UP000316008"/>
    </source>
</evidence>
<protein>
    <submittedName>
        <fullName evidence="3">T9SS type A sorting domain-containing protein</fullName>
    </submittedName>
</protein>
<dbReference type="Pfam" id="PF18962">
    <property type="entry name" value="Por_Secre_tail"/>
    <property type="match status" value="1"/>
</dbReference>
<dbReference type="Proteomes" id="UP000316008">
    <property type="component" value="Unassembled WGS sequence"/>
</dbReference>
<reference evidence="3 4" key="1">
    <citation type="submission" date="2019-07" db="EMBL/GenBank/DDBJ databases">
        <authorList>
            <person name="Huq M.A."/>
        </authorList>
    </citation>
    <scope>NUCLEOTIDE SEQUENCE [LARGE SCALE GENOMIC DNA]</scope>
    <source>
        <strain evidence="3 4">MAH-3</strain>
    </source>
</reference>
<evidence type="ECO:0000259" key="2">
    <source>
        <dbReference type="Pfam" id="PF18962"/>
    </source>
</evidence>
<evidence type="ECO:0000313" key="3">
    <source>
        <dbReference type="EMBL" id="TSJ41305.1"/>
    </source>
</evidence>
<dbReference type="EMBL" id="VLPL01000008">
    <property type="protein sequence ID" value="TSJ41305.1"/>
    <property type="molecule type" value="Genomic_DNA"/>
</dbReference>
<dbReference type="Gene3D" id="2.60.120.200">
    <property type="match status" value="1"/>
</dbReference>
<proteinExistence type="predicted"/>
<evidence type="ECO:0000256" key="1">
    <source>
        <dbReference type="ARBA" id="ARBA00022729"/>
    </source>
</evidence>
<keyword evidence="4" id="KW-1185">Reference proteome</keyword>
<name>A0A556MN47_9FLAO</name>
<dbReference type="GO" id="GO:0004553">
    <property type="term" value="F:hydrolase activity, hydrolyzing O-glycosyl compounds"/>
    <property type="evidence" value="ECO:0007669"/>
    <property type="project" value="UniProtKB-ARBA"/>
</dbReference>
<dbReference type="SUPFAM" id="SSF49899">
    <property type="entry name" value="Concanavalin A-like lectins/glucanases"/>
    <property type="match status" value="1"/>
</dbReference>
<dbReference type="InterPro" id="IPR013320">
    <property type="entry name" value="ConA-like_dom_sf"/>
</dbReference>
<dbReference type="InterPro" id="IPR026444">
    <property type="entry name" value="Secre_tail"/>
</dbReference>